<dbReference type="GO" id="GO:0006269">
    <property type="term" value="P:DNA replication, synthesis of primer"/>
    <property type="evidence" value="ECO:0007669"/>
    <property type="project" value="UniProtKB-KW"/>
</dbReference>
<comment type="caution">
    <text evidence="11">The sequence shown here is derived from an EMBL/GenBank/DDBJ whole genome shotgun (WGS) entry which is preliminary data.</text>
</comment>
<dbReference type="GO" id="GO:0003899">
    <property type="term" value="F:DNA-directed RNA polymerase activity"/>
    <property type="evidence" value="ECO:0007669"/>
    <property type="project" value="InterPro"/>
</dbReference>
<dbReference type="Gene3D" id="3.40.1360.10">
    <property type="match status" value="1"/>
</dbReference>
<evidence type="ECO:0000256" key="5">
    <source>
        <dbReference type="ARBA" id="ARBA00022705"/>
    </source>
</evidence>
<evidence type="ECO:0000256" key="4">
    <source>
        <dbReference type="ARBA" id="ARBA00022695"/>
    </source>
</evidence>
<dbReference type="PROSITE" id="PS50880">
    <property type="entry name" value="TOPRIM"/>
    <property type="match status" value="1"/>
</dbReference>
<dbReference type="GO" id="GO:0008270">
    <property type="term" value="F:zinc ion binding"/>
    <property type="evidence" value="ECO:0007669"/>
    <property type="project" value="UniProtKB-KW"/>
</dbReference>
<evidence type="ECO:0000256" key="8">
    <source>
        <dbReference type="ARBA" id="ARBA00022833"/>
    </source>
</evidence>
<reference evidence="11 12" key="1">
    <citation type="submission" date="2017-04" db="EMBL/GenBank/DDBJ databases">
        <title>The genome sequence of Parageobacillus galactosidasius DSM 18751.</title>
        <authorList>
            <person name="Ramaloko W.T."/>
            <person name="Koen N."/>
            <person name="Polliack S."/>
            <person name="Aliyu H."/>
            <person name="Lebre P."/>
            <person name="Mohr T."/>
            <person name="Oswald F."/>
            <person name="Zwick M."/>
            <person name="Neumann A."/>
            <person name="Syldatk C."/>
            <person name="Cowan D."/>
            <person name="De Maayer P."/>
        </authorList>
    </citation>
    <scope>NUCLEOTIDE SEQUENCE [LARGE SCALE GENOMIC DNA]</scope>
    <source>
        <strain evidence="11 12">DSM 18751</strain>
    </source>
</reference>
<proteinExistence type="predicted"/>
<evidence type="ECO:0000256" key="2">
    <source>
        <dbReference type="ARBA" id="ARBA00022515"/>
    </source>
</evidence>
<evidence type="ECO:0000256" key="1">
    <source>
        <dbReference type="ARBA" id="ARBA00022478"/>
    </source>
</evidence>
<evidence type="ECO:0000313" key="11">
    <source>
        <dbReference type="EMBL" id="OXB94880.1"/>
    </source>
</evidence>
<dbReference type="GO" id="GO:0003677">
    <property type="term" value="F:DNA binding"/>
    <property type="evidence" value="ECO:0007669"/>
    <property type="project" value="InterPro"/>
</dbReference>
<dbReference type="SUPFAM" id="SSF56731">
    <property type="entry name" value="DNA primase core"/>
    <property type="match status" value="1"/>
</dbReference>
<dbReference type="Pfam" id="PF08275">
    <property type="entry name" value="DNAG_N"/>
    <property type="match status" value="1"/>
</dbReference>
<dbReference type="PANTHER" id="PTHR30313">
    <property type="entry name" value="DNA PRIMASE"/>
    <property type="match status" value="1"/>
</dbReference>
<sequence>MGRYYPPEFLEELKMKANLVDIASQYTEVRRIGYNYLAKCPFHDDHHPSMQIKPETNTFYCHACGAGSSNHSKVNSSDVISFVQHVNQFTFPQAVEYLASLTNTPLPAMNPQEQQKQYRYQQWVSLCEQAANEFHEQIKTNEKALSYLSSRGFTHLEIEIWKLGYAKEIPHEIFSNLKNRIVFPIYDIYDNIIGFAGRVPFSKEILEVLNQERKQEGKPEIVKYVNLKNTEHFVKGHHLYGIHIAKDYIRQWRTAIVTEGYTDVISLHRSGAQHTVSTMGTALTEHQARLLKQAGAEKVILMRDADEAGLIASERDAKVLEKVGLQTFIVPLPEGMDPDDLCWHYGLWNEGLSKYIHKHMQSIEQWKINRIYKQTQDEILYHYTMINHFQTDRLQKVIEVLATIDDPIQLDIFIRQVSELFVVSYDAIKEKLNLYKAKNQRSQKNIIPFHRKVV</sequence>
<keyword evidence="8" id="KW-0862">Zinc</keyword>
<evidence type="ECO:0000256" key="3">
    <source>
        <dbReference type="ARBA" id="ARBA00022679"/>
    </source>
</evidence>
<organism evidence="11 12">
    <name type="scientific">Parageobacillus galactosidasius</name>
    <dbReference type="NCBI Taxonomy" id="883812"/>
    <lineage>
        <taxon>Bacteria</taxon>
        <taxon>Bacillati</taxon>
        <taxon>Bacillota</taxon>
        <taxon>Bacilli</taxon>
        <taxon>Bacillales</taxon>
        <taxon>Anoxybacillaceae</taxon>
        <taxon>Parageobacillus</taxon>
    </lineage>
</organism>
<dbReference type="EMBL" id="NDYL01000001">
    <property type="protein sequence ID" value="OXB94880.1"/>
    <property type="molecule type" value="Genomic_DNA"/>
</dbReference>
<dbReference type="InterPro" id="IPR006171">
    <property type="entry name" value="TOPRIM_dom"/>
</dbReference>
<keyword evidence="2" id="KW-0639">Primosome</keyword>
<keyword evidence="9" id="KW-0804">Transcription</keyword>
<gene>
    <name evidence="11" type="ORF">B9L23_08435</name>
</gene>
<feature type="domain" description="Toprim" evidence="10">
    <location>
        <begin position="253"/>
        <end position="335"/>
    </location>
</feature>
<dbReference type="Proteomes" id="UP000198394">
    <property type="component" value="Unassembled WGS sequence"/>
</dbReference>
<dbReference type="Pfam" id="PF01807">
    <property type="entry name" value="Zn_ribbon_DnaG"/>
    <property type="match status" value="1"/>
</dbReference>
<keyword evidence="4" id="KW-0548">Nucleotidyltransferase</keyword>
<name>A0A226QTG3_9BACL</name>
<dbReference type="InterPro" id="IPR036977">
    <property type="entry name" value="DNA_primase_Znf_CHC2"/>
</dbReference>
<dbReference type="Gene3D" id="3.90.980.10">
    <property type="entry name" value="DNA primase, catalytic core, N-terminal domain"/>
    <property type="match status" value="2"/>
</dbReference>
<dbReference type="AlphaFoldDB" id="A0A226QTG3"/>
<keyword evidence="12" id="KW-1185">Reference proteome</keyword>
<dbReference type="RefSeq" id="WP_089097335.1">
    <property type="nucleotide sequence ID" value="NZ_NDYL01000001.1"/>
</dbReference>
<keyword evidence="6" id="KW-0479">Metal-binding</keyword>
<protein>
    <recommendedName>
        <fullName evidence="10">Toprim domain-containing protein</fullName>
    </recommendedName>
</protein>
<evidence type="ECO:0000259" key="10">
    <source>
        <dbReference type="PROSITE" id="PS50880"/>
    </source>
</evidence>
<dbReference type="PANTHER" id="PTHR30313:SF2">
    <property type="entry name" value="DNA PRIMASE"/>
    <property type="match status" value="1"/>
</dbReference>
<dbReference type="InterPro" id="IPR002694">
    <property type="entry name" value="Znf_CHC2"/>
</dbReference>
<dbReference type="CDD" id="cd03364">
    <property type="entry name" value="TOPRIM_DnaG_primases"/>
    <property type="match status" value="1"/>
</dbReference>
<keyword evidence="7" id="KW-0863">Zinc-finger</keyword>
<keyword evidence="3" id="KW-0808">Transferase</keyword>
<dbReference type="GO" id="GO:0000428">
    <property type="term" value="C:DNA-directed RNA polymerase complex"/>
    <property type="evidence" value="ECO:0007669"/>
    <property type="project" value="UniProtKB-KW"/>
</dbReference>
<dbReference type="InterPro" id="IPR050219">
    <property type="entry name" value="DnaG_primase"/>
</dbReference>
<dbReference type="Gene3D" id="3.90.580.10">
    <property type="entry name" value="Zinc finger, CHC2-type domain"/>
    <property type="match status" value="1"/>
</dbReference>
<dbReference type="InterPro" id="IPR013264">
    <property type="entry name" value="DNAG_N"/>
</dbReference>
<dbReference type="SMART" id="SM00400">
    <property type="entry name" value="ZnF_CHCC"/>
    <property type="match status" value="1"/>
</dbReference>
<dbReference type="InterPro" id="IPR037068">
    <property type="entry name" value="DNA_primase_core_N_sf"/>
</dbReference>
<dbReference type="Pfam" id="PF13155">
    <property type="entry name" value="Toprim_2"/>
    <property type="match status" value="1"/>
</dbReference>
<dbReference type="GO" id="GO:0005737">
    <property type="term" value="C:cytoplasm"/>
    <property type="evidence" value="ECO:0007669"/>
    <property type="project" value="TreeGrafter"/>
</dbReference>
<dbReference type="SMART" id="SM00493">
    <property type="entry name" value="TOPRIM"/>
    <property type="match status" value="1"/>
</dbReference>
<dbReference type="SUPFAM" id="SSF57783">
    <property type="entry name" value="Zinc beta-ribbon"/>
    <property type="match status" value="1"/>
</dbReference>
<dbReference type="InterPro" id="IPR034151">
    <property type="entry name" value="TOPRIM_DnaG_bac"/>
</dbReference>
<evidence type="ECO:0000256" key="6">
    <source>
        <dbReference type="ARBA" id="ARBA00022723"/>
    </source>
</evidence>
<evidence type="ECO:0000313" key="12">
    <source>
        <dbReference type="Proteomes" id="UP000198394"/>
    </source>
</evidence>
<evidence type="ECO:0000256" key="9">
    <source>
        <dbReference type="ARBA" id="ARBA00023163"/>
    </source>
</evidence>
<dbReference type="GO" id="GO:1990077">
    <property type="term" value="C:primosome complex"/>
    <property type="evidence" value="ECO:0007669"/>
    <property type="project" value="UniProtKB-KW"/>
</dbReference>
<evidence type="ECO:0000256" key="7">
    <source>
        <dbReference type="ARBA" id="ARBA00022771"/>
    </source>
</evidence>
<keyword evidence="1" id="KW-0240">DNA-directed RNA polymerase</keyword>
<accession>A0A226QTG3</accession>
<keyword evidence="5" id="KW-0235">DNA replication</keyword>